<dbReference type="InterPro" id="IPR025938">
    <property type="entry name" value="RRXRR_dom"/>
</dbReference>
<dbReference type="Pfam" id="PF01844">
    <property type="entry name" value="HNH"/>
    <property type="match status" value="1"/>
</dbReference>
<dbReference type="EMBL" id="PVWO01000354">
    <property type="protein sequence ID" value="PSB51583.1"/>
    <property type="molecule type" value="Genomic_DNA"/>
</dbReference>
<keyword evidence="2" id="KW-0540">Nuclease</keyword>
<dbReference type="PANTHER" id="PTHR33877:SF1">
    <property type="entry name" value="TYPE IV METHYL-DIRECTED RESTRICTION ENZYME ECOKMCRA"/>
    <property type="match status" value="1"/>
</dbReference>
<dbReference type="InterPro" id="IPR003615">
    <property type="entry name" value="HNH_nuc"/>
</dbReference>
<evidence type="ECO:0000313" key="2">
    <source>
        <dbReference type="EMBL" id="PSB51583.1"/>
    </source>
</evidence>
<dbReference type="OrthoDB" id="514018at2"/>
<dbReference type="GO" id="GO:0003676">
    <property type="term" value="F:nucleic acid binding"/>
    <property type="evidence" value="ECO:0007669"/>
    <property type="project" value="InterPro"/>
</dbReference>
<feature type="domain" description="HNH nuclease" evidence="1">
    <location>
        <begin position="183"/>
        <end position="234"/>
    </location>
</feature>
<evidence type="ECO:0000313" key="3">
    <source>
        <dbReference type="Proteomes" id="UP000238937"/>
    </source>
</evidence>
<accession>A0A2T1G2V2</accession>
<dbReference type="GO" id="GO:0008270">
    <property type="term" value="F:zinc ion binding"/>
    <property type="evidence" value="ECO:0007669"/>
    <property type="project" value="InterPro"/>
</dbReference>
<dbReference type="InterPro" id="IPR052892">
    <property type="entry name" value="NA-targeting_endonuclease"/>
</dbReference>
<comment type="caution">
    <text evidence="2">The sequence shown here is derived from an EMBL/GenBank/DDBJ whole genome shotgun (WGS) entry which is preliminary data.</text>
</comment>
<dbReference type="Gene3D" id="1.10.30.50">
    <property type="match status" value="1"/>
</dbReference>
<dbReference type="RefSeq" id="WP_106309646.1">
    <property type="nucleotide sequence ID" value="NZ_PVWO01000354.1"/>
</dbReference>
<organism evidence="2 3">
    <name type="scientific">Chamaesiphon polymorphus CCALA 037</name>
    <dbReference type="NCBI Taxonomy" id="2107692"/>
    <lineage>
        <taxon>Bacteria</taxon>
        <taxon>Bacillati</taxon>
        <taxon>Cyanobacteriota</taxon>
        <taxon>Cyanophyceae</taxon>
        <taxon>Gomontiellales</taxon>
        <taxon>Chamaesiphonaceae</taxon>
        <taxon>Chamaesiphon</taxon>
    </lineage>
</organism>
<dbReference type="AlphaFoldDB" id="A0A2T1G2V2"/>
<keyword evidence="2" id="KW-0255">Endonuclease</keyword>
<dbReference type="GO" id="GO:0004519">
    <property type="term" value="F:endonuclease activity"/>
    <property type="evidence" value="ECO:0007669"/>
    <property type="project" value="UniProtKB-KW"/>
</dbReference>
<proteinExistence type="predicted"/>
<name>A0A2T1G2V2_9CYAN</name>
<dbReference type="NCBIfam" id="NF040563">
    <property type="entry name" value="guided_IscB"/>
    <property type="match status" value="1"/>
</dbReference>
<gene>
    <name evidence="2" type="ORF">C7B77_21450</name>
</gene>
<dbReference type="Pfam" id="PF14239">
    <property type="entry name" value="RRXRR"/>
    <property type="match status" value="1"/>
</dbReference>
<keyword evidence="2" id="KW-0378">Hydrolase</keyword>
<evidence type="ECO:0000259" key="1">
    <source>
        <dbReference type="SMART" id="SM00507"/>
    </source>
</evidence>
<dbReference type="InterPro" id="IPR002711">
    <property type="entry name" value="HNH"/>
</dbReference>
<dbReference type="PANTHER" id="PTHR33877">
    <property type="entry name" value="SLL1193 PROTEIN"/>
    <property type="match status" value="1"/>
</dbReference>
<dbReference type="InterPro" id="IPR047693">
    <property type="entry name" value="RNA-guided_IscB-like"/>
</dbReference>
<reference evidence="2 3" key="1">
    <citation type="submission" date="2018-03" db="EMBL/GenBank/DDBJ databases">
        <title>The ancient ancestry and fast evolution of plastids.</title>
        <authorList>
            <person name="Moore K.R."/>
            <person name="Magnabosco C."/>
            <person name="Momper L."/>
            <person name="Gold D.A."/>
            <person name="Bosak T."/>
            <person name="Fournier G.P."/>
        </authorList>
    </citation>
    <scope>NUCLEOTIDE SEQUENCE [LARGE SCALE GENOMIC DNA]</scope>
    <source>
        <strain evidence="2 3">CCALA 037</strain>
    </source>
</reference>
<sequence>MSNFALIVDTNRRPLNPIHPAQARLLLKQRKASILRRFPFTIILKTASNAQTQPLEIKIDPGSKVTGLVLVTNSKVIWAAELTHRGAQIKAALLSRRQLRRNRRSRKTRYRKARFLNRTRPNGWLAPSLKHRVQTTLTWVNRLRRFAPVTAIAQELVKFDTQLMQDETISGPEYQSGTLAGYEIRSYLLEKFDRKCAYCGVEHVPFEIDHIIPRSKNGSDRPSNLCLSCHDCNQAKSNHPIQEFLADKPDVLKRLLALAKSPLRDAAAVNSTRWALFDALKATDLPITTGTGGRTRWNRFRFQLPKTHWIDAALVGAVETITLLTNRPLSIACNGHGTRQSCRTDRFGFPSRYVPQYKFVKGFQTGDLVKAVVTKGKKVGTYIGRCAVRSSGSFNISTKSGLIQGISHRYCQTVHSKDGYNYSF</sequence>
<dbReference type="CDD" id="cd00085">
    <property type="entry name" value="HNHc"/>
    <property type="match status" value="1"/>
</dbReference>
<protein>
    <submittedName>
        <fullName evidence="2">HNH endonuclease</fullName>
    </submittedName>
</protein>
<keyword evidence="3" id="KW-1185">Reference proteome</keyword>
<dbReference type="Proteomes" id="UP000238937">
    <property type="component" value="Unassembled WGS sequence"/>
</dbReference>
<dbReference type="SMART" id="SM00507">
    <property type="entry name" value="HNHc"/>
    <property type="match status" value="1"/>
</dbReference>